<dbReference type="Proteomes" id="UP000565205">
    <property type="component" value="Unassembled WGS sequence"/>
</dbReference>
<evidence type="ECO:0000313" key="9">
    <source>
        <dbReference type="Proteomes" id="UP000565205"/>
    </source>
</evidence>
<dbReference type="InterPro" id="IPR004569">
    <property type="entry name" value="PyrdxlP_synth_PdxJ"/>
</dbReference>
<proteinExistence type="inferred from homology"/>
<dbReference type="PANTHER" id="PTHR30456">
    <property type="entry name" value="PYRIDOXINE 5'-PHOSPHATE SYNTHASE"/>
    <property type="match status" value="1"/>
</dbReference>
<sequence>MTNVFARPPALSVNLNKIALLRNSRDSGVPDLLPFVHVARAAGAVGITLHPRPDERHIRPADVTAIAETMAPWRPGFELSLEGYPEARFFDICAEVRPEQVTLVPDAPEARTSDHGWVMDERERAVIAAAMARLRPLGCRIVLFAETDAAAIERIADAGATGIELYTGPYANSFRRGEAVEAMLETFTEAGRVAQRRGLSVNAGHDLNLANLPALVAHLPHLAEVSIGHELVADALLFGMRDAIVAYRSALGQPIEEHP</sequence>
<evidence type="ECO:0000313" key="6">
    <source>
        <dbReference type="EMBL" id="MBB3173019.1"/>
    </source>
</evidence>
<dbReference type="NCBIfam" id="NF003626">
    <property type="entry name" value="PRK05265.1-4"/>
    <property type="match status" value="1"/>
</dbReference>
<feature type="binding site" evidence="4">
    <location>
        <begin position="228"/>
        <end position="229"/>
    </location>
    <ligand>
        <name>3-amino-2-oxopropyl phosphate</name>
        <dbReference type="ChEBI" id="CHEBI:57279"/>
    </ligand>
</feature>
<dbReference type="InterPro" id="IPR013785">
    <property type="entry name" value="Aldolase_TIM"/>
</dbReference>
<dbReference type="EMBL" id="JACHXV010000003">
    <property type="protein sequence ID" value="MBB3173019.1"/>
    <property type="molecule type" value="Genomic_DNA"/>
</dbReference>
<dbReference type="InterPro" id="IPR036130">
    <property type="entry name" value="Pyridoxine-5'_phos_synth"/>
</dbReference>
<dbReference type="HAMAP" id="MF_00279">
    <property type="entry name" value="PdxJ"/>
    <property type="match status" value="1"/>
</dbReference>
<feature type="binding site" evidence="4">
    <location>
        <position position="25"/>
    </location>
    <ligand>
        <name>3-amino-2-oxopropyl phosphate</name>
        <dbReference type="ChEBI" id="CHEBI:57279"/>
    </ligand>
</feature>
<evidence type="ECO:0000256" key="4">
    <source>
        <dbReference type="HAMAP-Rule" id="MF_00279"/>
    </source>
</evidence>
<evidence type="ECO:0000256" key="1">
    <source>
        <dbReference type="ARBA" id="ARBA00022490"/>
    </source>
</evidence>
<keyword evidence="3 4" id="KW-0664">Pyridoxine biosynthesis</keyword>
<comment type="caution">
    <text evidence="6">The sequence shown here is derived from an EMBL/GenBank/DDBJ whole genome shotgun (WGS) entry which is preliminary data.</text>
</comment>
<evidence type="ECO:0000256" key="2">
    <source>
        <dbReference type="ARBA" id="ARBA00022679"/>
    </source>
</evidence>
<comment type="pathway">
    <text evidence="4">Cofactor biosynthesis; pyridoxine 5'-phosphate biosynthesis; pyridoxine 5'-phosphate from D-erythrose 4-phosphate: step 5/5.</text>
</comment>
<feature type="active site" description="Proton donor" evidence="4">
    <location>
        <position position="205"/>
    </location>
</feature>
<feature type="active site" description="Proton acceptor" evidence="4">
    <location>
        <position position="50"/>
    </location>
</feature>
<dbReference type="EC" id="2.6.99.2" evidence="4 5"/>
<comment type="subunit">
    <text evidence="4">Homooctamer; tetramer of dimers.</text>
</comment>
<feature type="active site" description="Proton acceptor" evidence="4">
    <location>
        <position position="82"/>
    </location>
</feature>
<feature type="binding site" evidence="4">
    <location>
        <position position="206"/>
    </location>
    <ligand>
        <name>3-amino-2-oxopropyl phosphate</name>
        <dbReference type="ChEBI" id="CHEBI:57279"/>
    </ligand>
</feature>
<evidence type="ECO:0000256" key="5">
    <source>
        <dbReference type="NCBIfam" id="TIGR00559"/>
    </source>
</evidence>
<dbReference type="UniPathway" id="UPA00244">
    <property type="reaction ID" value="UER00313"/>
</dbReference>
<comment type="function">
    <text evidence="4">Catalyzes the complicated ring closure reaction between the two acyclic compounds 1-deoxy-D-xylulose-5-phosphate (DXP) and 3-amino-2-oxopropyl phosphate (1-amino-acetone-3-phosphate or AAP) to form pyridoxine 5'-phosphate (PNP) and inorganic phosphate.</text>
</comment>
<dbReference type="AlphaFoldDB" id="A0A839V0E4"/>
<gene>
    <name evidence="4" type="primary">pdxJ</name>
    <name evidence="6" type="ORF">FHR90_000837</name>
    <name evidence="7" type="ORF">HUK83_08270</name>
</gene>
<reference evidence="7 9" key="1">
    <citation type="submission" date="2020-06" db="EMBL/GenBank/DDBJ databases">
        <title>Description of novel acetic acid bacteria.</title>
        <authorList>
            <person name="Sombolestani A."/>
        </authorList>
    </citation>
    <scope>NUCLEOTIDE SEQUENCE [LARGE SCALE GENOMIC DNA]</scope>
    <source>
        <strain evidence="7 9">LMG 26838</strain>
    </source>
</reference>
<comment type="similarity">
    <text evidence="4">Belongs to the PNP synthase family.</text>
</comment>
<evidence type="ECO:0000313" key="7">
    <source>
        <dbReference type="EMBL" id="NVN30327.1"/>
    </source>
</evidence>
<protein>
    <recommendedName>
        <fullName evidence="4 5">Pyridoxine 5'-phosphate synthase</fullName>
        <shortName evidence="4">PNP synthase</shortName>
        <ecNumber evidence="4 5">2.6.99.2</ecNumber>
    </recommendedName>
</protein>
<comment type="subcellular location">
    <subcellularLocation>
        <location evidence="4">Cytoplasm</location>
    </subcellularLocation>
</comment>
<feature type="binding site" evidence="4">
    <location>
        <position position="52"/>
    </location>
    <ligand>
        <name>1-deoxy-D-xylulose 5-phosphate</name>
        <dbReference type="ChEBI" id="CHEBI:57792"/>
    </ligand>
</feature>
<dbReference type="RefSeq" id="WP_176623774.1">
    <property type="nucleotide sequence ID" value="NZ_JABXXQ010000134.1"/>
</dbReference>
<keyword evidence="8" id="KW-1185">Reference proteome</keyword>
<accession>A0A839V0E4</accession>
<organism evidence="6 8">
    <name type="scientific">Endobacter medicaginis</name>
    <dbReference type="NCBI Taxonomy" id="1181271"/>
    <lineage>
        <taxon>Bacteria</taxon>
        <taxon>Pseudomonadati</taxon>
        <taxon>Pseudomonadota</taxon>
        <taxon>Alphaproteobacteria</taxon>
        <taxon>Acetobacterales</taxon>
        <taxon>Acetobacteraceae</taxon>
        <taxon>Endobacter</taxon>
    </lineage>
</organism>
<dbReference type="SUPFAM" id="SSF63892">
    <property type="entry name" value="Pyridoxine 5'-phosphate synthase"/>
    <property type="match status" value="1"/>
</dbReference>
<evidence type="ECO:0000256" key="3">
    <source>
        <dbReference type="ARBA" id="ARBA00023096"/>
    </source>
</evidence>
<name>A0A839V0E4_9PROT</name>
<feature type="binding site" evidence="4">
    <location>
        <position position="112"/>
    </location>
    <ligand>
        <name>1-deoxy-D-xylulose 5-phosphate</name>
        <dbReference type="ChEBI" id="CHEBI:57792"/>
    </ligand>
</feature>
<dbReference type="GO" id="GO:0005829">
    <property type="term" value="C:cytosol"/>
    <property type="evidence" value="ECO:0007669"/>
    <property type="project" value="TreeGrafter"/>
</dbReference>
<feature type="binding site" evidence="4">
    <location>
        <position position="14"/>
    </location>
    <ligand>
        <name>3-amino-2-oxopropyl phosphate</name>
        <dbReference type="ChEBI" id="CHEBI:57279"/>
    </ligand>
</feature>
<dbReference type="PANTHER" id="PTHR30456:SF0">
    <property type="entry name" value="PYRIDOXINE 5'-PHOSPHATE SYNTHASE"/>
    <property type="match status" value="1"/>
</dbReference>
<dbReference type="GO" id="GO:0033856">
    <property type="term" value="F:pyridoxine 5'-phosphate synthase activity"/>
    <property type="evidence" value="ECO:0007669"/>
    <property type="project" value="UniProtKB-UniRule"/>
</dbReference>
<dbReference type="Gene3D" id="3.20.20.70">
    <property type="entry name" value="Aldolase class I"/>
    <property type="match status" value="1"/>
</dbReference>
<dbReference type="Proteomes" id="UP000557688">
    <property type="component" value="Unassembled WGS sequence"/>
</dbReference>
<feature type="binding site" evidence="4">
    <location>
        <position position="57"/>
    </location>
    <ligand>
        <name>1-deoxy-D-xylulose 5-phosphate</name>
        <dbReference type="ChEBI" id="CHEBI:57792"/>
    </ligand>
</feature>
<dbReference type="GO" id="GO:0008615">
    <property type="term" value="P:pyridoxine biosynthetic process"/>
    <property type="evidence" value="ECO:0007669"/>
    <property type="project" value="UniProtKB-UniRule"/>
</dbReference>
<reference evidence="6 8" key="2">
    <citation type="submission" date="2020-08" db="EMBL/GenBank/DDBJ databases">
        <title>Genomic Encyclopedia of Type Strains, Phase III (KMG-III): the genomes of soil and plant-associated and newly described type strains.</title>
        <authorList>
            <person name="Whitman W."/>
        </authorList>
    </citation>
    <scope>NUCLEOTIDE SEQUENCE [LARGE SCALE GENOMIC DNA]</scope>
    <source>
        <strain evidence="6 8">CECT 8088</strain>
    </source>
</reference>
<keyword evidence="1 4" id="KW-0963">Cytoplasm</keyword>
<keyword evidence="2 4" id="KW-0808">Transferase</keyword>
<comment type="caution">
    <text evidence="4">Lacks conserved residue(s) required for the propagation of feature annotation.</text>
</comment>
<feature type="site" description="Transition state stabilizer" evidence="4">
    <location>
        <position position="164"/>
    </location>
</feature>
<dbReference type="EMBL" id="JABXXQ010000134">
    <property type="protein sequence ID" value="NVN30327.1"/>
    <property type="molecule type" value="Genomic_DNA"/>
</dbReference>
<dbReference type="NCBIfam" id="TIGR00559">
    <property type="entry name" value="pdxJ"/>
    <property type="match status" value="1"/>
</dbReference>
<evidence type="ECO:0000313" key="8">
    <source>
        <dbReference type="Proteomes" id="UP000557688"/>
    </source>
</evidence>
<comment type="catalytic activity">
    <reaction evidence="4">
        <text>3-amino-2-oxopropyl phosphate + 1-deoxy-D-xylulose 5-phosphate = pyridoxine 5'-phosphate + phosphate + 2 H2O + H(+)</text>
        <dbReference type="Rhea" id="RHEA:15265"/>
        <dbReference type="ChEBI" id="CHEBI:15377"/>
        <dbReference type="ChEBI" id="CHEBI:15378"/>
        <dbReference type="ChEBI" id="CHEBI:43474"/>
        <dbReference type="ChEBI" id="CHEBI:57279"/>
        <dbReference type="ChEBI" id="CHEBI:57792"/>
        <dbReference type="ChEBI" id="CHEBI:58589"/>
        <dbReference type="EC" id="2.6.99.2"/>
    </reaction>
</comment>
<dbReference type="Pfam" id="PF03740">
    <property type="entry name" value="PdxJ"/>
    <property type="match status" value="1"/>
</dbReference>